<proteinExistence type="inferred from homology"/>
<dbReference type="InterPro" id="IPR011701">
    <property type="entry name" value="MFS"/>
</dbReference>
<feature type="transmembrane region" description="Helical" evidence="8">
    <location>
        <begin position="411"/>
        <end position="430"/>
    </location>
</feature>
<evidence type="ECO:0000256" key="5">
    <source>
        <dbReference type="ARBA" id="ARBA00022989"/>
    </source>
</evidence>
<dbReference type="CDD" id="cd17502">
    <property type="entry name" value="MFS_Azr1_MDR_like"/>
    <property type="match status" value="1"/>
</dbReference>
<dbReference type="Proteomes" id="UP000178129">
    <property type="component" value="Unassembled WGS sequence"/>
</dbReference>
<feature type="transmembrane region" description="Helical" evidence="8">
    <location>
        <begin position="274"/>
        <end position="293"/>
    </location>
</feature>
<dbReference type="AlphaFoldDB" id="A0A1E1K6G9"/>
<feature type="transmembrane region" description="Helical" evidence="8">
    <location>
        <begin position="113"/>
        <end position="132"/>
    </location>
</feature>
<evidence type="ECO:0000259" key="9">
    <source>
        <dbReference type="PROSITE" id="PS50850"/>
    </source>
</evidence>
<dbReference type="PROSITE" id="PS50850">
    <property type="entry name" value="MFS"/>
    <property type="match status" value="1"/>
</dbReference>
<gene>
    <name evidence="10" type="ORF">RCO7_09464</name>
</gene>
<feature type="transmembrane region" description="Helical" evidence="8">
    <location>
        <begin position="313"/>
        <end position="334"/>
    </location>
</feature>
<sequence length="605" mass="65863">MAEKSSSVVENDTELRMRAEDTSWPAAGDSDGPDEKSPRSIQGWRWICAYCSMLSTTFLFALDNTIVADIQPSILEAFGHVELLPWIGVGFGLGTMTILPWGKAYGVFNIKWVYIFNILLFEVGSAICGAANSMTLLIIGRVIAGVGGCGMHSGCLTYIAVSTTMKERPMYMSGIAILWGLGSVLGPVVGGAFAISSATWRWAFYINLVIGAVFAPAYLLLFPNVDPRPGKTLAEKLKMIDWISTAVFLAGATCFTMAVSFGGTTYDWHSKQEIILWTMTGVLLLVTIAVTIYHPGVSLADRLYPAHFLTQPILFNLQLQVFLVSGIMLTMTYYIPLFFQFLRDDGPLDAGVRLLPFIFAMVFFSMINGGLMPKFGYVTPWYVAGSALVLIGSACMYSVDVNTSTSNIYGYTILVGAGSGCYLVAGFAIVQSLVPVSEIANAVGAMSIAQDLGMTVFLAISGTLYQNLSLQNIRPVLPNQSPADIADLIAGTSSQTYKNLSAAEKLLVIPEITSAMSNVWLFFTVGGALSFLASGFLWAKNEAFAYWHSKLHVILYGKSFGQHLSGARSRYWNPLIIDQMNKLNNSVISKTSKRRAGEHRGHRIK</sequence>
<keyword evidence="6 8" id="KW-0472">Membrane</keyword>
<evidence type="ECO:0000256" key="2">
    <source>
        <dbReference type="ARBA" id="ARBA00007520"/>
    </source>
</evidence>
<keyword evidence="3" id="KW-0813">Transport</keyword>
<feature type="transmembrane region" description="Helical" evidence="8">
    <location>
        <begin position="379"/>
        <end position="399"/>
    </location>
</feature>
<feature type="compositionally biased region" description="Polar residues" evidence="7">
    <location>
        <begin position="1"/>
        <end position="10"/>
    </location>
</feature>
<dbReference type="PANTHER" id="PTHR23501:SF12">
    <property type="entry name" value="MAJOR FACILITATOR SUPERFAMILY (MFS) PROFILE DOMAIN-CONTAINING PROTEIN-RELATED"/>
    <property type="match status" value="1"/>
</dbReference>
<protein>
    <submittedName>
        <fullName evidence="10">Related to DHA14-like major facilitator ABC transporter</fullName>
    </submittedName>
</protein>
<feature type="region of interest" description="Disordered" evidence="7">
    <location>
        <begin position="1"/>
        <end position="39"/>
    </location>
</feature>
<feature type="transmembrane region" description="Helical" evidence="8">
    <location>
        <begin position="354"/>
        <end position="372"/>
    </location>
</feature>
<dbReference type="GO" id="GO:0022857">
    <property type="term" value="F:transmembrane transporter activity"/>
    <property type="evidence" value="ECO:0007669"/>
    <property type="project" value="InterPro"/>
</dbReference>
<feature type="transmembrane region" description="Helical" evidence="8">
    <location>
        <begin position="242"/>
        <end position="262"/>
    </location>
</feature>
<dbReference type="GO" id="GO:0005886">
    <property type="term" value="C:plasma membrane"/>
    <property type="evidence" value="ECO:0007669"/>
    <property type="project" value="TreeGrafter"/>
</dbReference>
<evidence type="ECO:0000256" key="8">
    <source>
        <dbReference type="SAM" id="Phobius"/>
    </source>
</evidence>
<dbReference type="Gene3D" id="1.20.1250.20">
    <property type="entry name" value="MFS general substrate transporter like domains"/>
    <property type="match status" value="1"/>
</dbReference>
<feature type="transmembrane region" description="Helical" evidence="8">
    <location>
        <begin position="83"/>
        <end position="101"/>
    </location>
</feature>
<keyword evidence="11" id="KW-1185">Reference proteome</keyword>
<name>A0A1E1K6G9_9HELO</name>
<keyword evidence="4 8" id="KW-0812">Transmembrane</keyword>
<dbReference type="InterPro" id="IPR036259">
    <property type="entry name" value="MFS_trans_sf"/>
</dbReference>
<dbReference type="SUPFAM" id="SSF103473">
    <property type="entry name" value="MFS general substrate transporter"/>
    <property type="match status" value="1"/>
</dbReference>
<evidence type="ECO:0000256" key="7">
    <source>
        <dbReference type="SAM" id="MobiDB-lite"/>
    </source>
</evidence>
<evidence type="ECO:0000313" key="11">
    <source>
        <dbReference type="Proteomes" id="UP000178129"/>
    </source>
</evidence>
<feature type="transmembrane region" description="Helical" evidence="8">
    <location>
        <begin position="519"/>
        <end position="539"/>
    </location>
</feature>
<feature type="transmembrane region" description="Helical" evidence="8">
    <location>
        <begin position="442"/>
        <end position="465"/>
    </location>
</feature>
<feature type="transmembrane region" description="Helical" evidence="8">
    <location>
        <begin position="138"/>
        <end position="161"/>
    </location>
</feature>
<dbReference type="FunFam" id="1.20.1250.20:FF:000429">
    <property type="entry name" value="MFS drug efflux transporter, putative"/>
    <property type="match status" value="1"/>
</dbReference>
<accession>A0A1E1K6G9</accession>
<evidence type="ECO:0000256" key="4">
    <source>
        <dbReference type="ARBA" id="ARBA00022692"/>
    </source>
</evidence>
<feature type="transmembrane region" description="Helical" evidence="8">
    <location>
        <begin position="44"/>
        <end position="63"/>
    </location>
</feature>
<dbReference type="Pfam" id="PF07690">
    <property type="entry name" value="MFS_1"/>
    <property type="match status" value="1"/>
</dbReference>
<reference evidence="11" key="1">
    <citation type="submission" date="2016-03" db="EMBL/GenBank/DDBJ databases">
        <authorList>
            <person name="Ploux O."/>
        </authorList>
    </citation>
    <scope>NUCLEOTIDE SEQUENCE [LARGE SCALE GENOMIC DNA]</scope>
    <source>
        <strain evidence="11">UK7</strain>
    </source>
</reference>
<comment type="subcellular location">
    <subcellularLocation>
        <location evidence="1">Membrane</location>
        <topology evidence="1">Multi-pass membrane protein</topology>
    </subcellularLocation>
</comment>
<feature type="transmembrane region" description="Helical" evidence="8">
    <location>
        <begin position="202"/>
        <end position="221"/>
    </location>
</feature>
<feature type="transmembrane region" description="Helical" evidence="8">
    <location>
        <begin position="173"/>
        <end position="196"/>
    </location>
</feature>
<evidence type="ECO:0000256" key="1">
    <source>
        <dbReference type="ARBA" id="ARBA00004141"/>
    </source>
</evidence>
<evidence type="ECO:0000256" key="3">
    <source>
        <dbReference type="ARBA" id="ARBA00022448"/>
    </source>
</evidence>
<dbReference type="PANTHER" id="PTHR23501">
    <property type="entry name" value="MAJOR FACILITATOR SUPERFAMILY"/>
    <property type="match status" value="1"/>
</dbReference>
<comment type="caution">
    <text evidence="10">The sequence shown here is derived from an EMBL/GenBank/DDBJ whole genome shotgun (WGS) entry which is preliminary data.</text>
</comment>
<comment type="similarity">
    <text evidence="2">Belongs to the major facilitator superfamily. TCR/Tet family.</text>
</comment>
<dbReference type="InParanoid" id="A0A1E1K6G9"/>
<feature type="domain" description="Major facilitator superfamily (MFS) profile" evidence="9">
    <location>
        <begin position="49"/>
        <end position="542"/>
    </location>
</feature>
<keyword evidence="5 8" id="KW-1133">Transmembrane helix</keyword>
<evidence type="ECO:0000313" key="10">
    <source>
        <dbReference type="EMBL" id="CZS93687.1"/>
    </source>
</evidence>
<organism evidence="10 11">
    <name type="scientific">Rhynchosporium graminicola</name>
    <dbReference type="NCBI Taxonomy" id="2792576"/>
    <lineage>
        <taxon>Eukaryota</taxon>
        <taxon>Fungi</taxon>
        <taxon>Dikarya</taxon>
        <taxon>Ascomycota</taxon>
        <taxon>Pezizomycotina</taxon>
        <taxon>Leotiomycetes</taxon>
        <taxon>Helotiales</taxon>
        <taxon>Ploettnerulaceae</taxon>
        <taxon>Rhynchosporium</taxon>
    </lineage>
</organism>
<evidence type="ECO:0000256" key="6">
    <source>
        <dbReference type="ARBA" id="ARBA00023136"/>
    </source>
</evidence>
<dbReference type="EMBL" id="FJUW01000007">
    <property type="protein sequence ID" value="CZS93687.1"/>
    <property type="molecule type" value="Genomic_DNA"/>
</dbReference>
<dbReference type="InterPro" id="IPR020846">
    <property type="entry name" value="MFS_dom"/>
</dbReference>